<evidence type="ECO:0000259" key="2">
    <source>
        <dbReference type="Pfam" id="PF16401"/>
    </source>
</evidence>
<comment type="caution">
    <text evidence="3">The sequence shown here is derived from an EMBL/GenBank/DDBJ whole genome shotgun (WGS) entry which is preliminary data.</text>
</comment>
<dbReference type="Proteomes" id="UP001589813">
    <property type="component" value="Unassembled WGS sequence"/>
</dbReference>
<feature type="domain" description="DUF5009" evidence="2">
    <location>
        <begin position="14"/>
        <end position="211"/>
    </location>
</feature>
<feature type="transmembrane region" description="Helical" evidence="1">
    <location>
        <begin position="12"/>
        <end position="33"/>
    </location>
</feature>
<dbReference type="PANTHER" id="PTHR31061">
    <property type="entry name" value="LD22376P"/>
    <property type="match status" value="1"/>
</dbReference>
<feature type="transmembrane region" description="Helical" evidence="1">
    <location>
        <begin position="381"/>
        <end position="403"/>
    </location>
</feature>
<dbReference type="Pfam" id="PF16401">
    <property type="entry name" value="DUF5009"/>
    <property type="match status" value="1"/>
</dbReference>
<keyword evidence="1" id="KW-1133">Transmembrane helix</keyword>
<sequence>MRTSDLDLSAGRVLSIDVFRGITIFVMVFVNELSGINDIPWWMKHLPASTDGMTFVDLVFPAFLFIVGMSVPFAVQARARKGENPLQQFKHLLLRSLGLVIIGVLMVSTIGGFDESQMALSMPVWTLLMYLAVLLVWAQYPRHGAAVIRNLAQGCGVLALVLLAYSFRGPDGSYISPQWWGILGLIGWAYLLAGTVFLISRRVSHVRLQLLLLGAAACFFLVLFALLDGQAAVAGQPAIGFIQRWAVENNSHTHTAIVLAGVMLSILCYHPALQAKRSRNLLLFAGLLGALALASWQWFPISKIWATPSWALFSAWFCTLLFVAVFVLVDLKGYQRWCTLFAPAAVNPLLAYILPYILASAAAIVGATLRPAVFDSGVAGMLWSLAFAAIILLLTALLTRLGLKVKL</sequence>
<feature type="transmembrane region" description="Helical" evidence="1">
    <location>
        <begin position="281"/>
        <end position="299"/>
    </location>
</feature>
<feature type="transmembrane region" description="Helical" evidence="1">
    <location>
        <begin position="179"/>
        <end position="199"/>
    </location>
</feature>
<dbReference type="InterPro" id="IPR032176">
    <property type="entry name" value="DUF5009"/>
</dbReference>
<feature type="transmembrane region" description="Helical" evidence="1">
    <location>
        <begin position="253"/>
        <end position="269"/>
    </location>
</feature>
<name>A0ABV6BBS9_9GAMM</name>
<accession>A0ABV6BBS9</accession>
<feature type="transmembrane region" description="Helical" evidence="1">
    <location>
        <begin position="311"/>
        <end position="329"/>
    </location>
</feature>
<reference evidence="3 4" key="1">
    <citation type="submission" date="2024-09" db="EMBL/GenBank/DDBJ databases">
        <authorList>
            <person name="Sun Q."/>
            <person name="Mori K."/>
        </authorList>
    </citation>
    <scope>NUCLEOTIDE SEQUENCE [LARGE SCALE GENOMIC DNA]</scope>
    <source>
        <strain evidence="3 4">KCTC 23315</strain>
    </source>
</reference>
<proteinExistence type="predicted"/>
<dbReference type="PANTHER" id="PTHR31061:SF24">
    <property type="entry name" value="LD22376P"/>
    <property type="match status" value="1"/>
</dbReference>
<protein>
    <submittedName>
        <fullName evidence="3">DUF5009 domain-containing protein</fullName>
    </submittedName>
</protein>
<feature type="transmembrane region" description="Helical" evidence="1">
    <location>
        <begin position="349"/>
        <end position="369"/>
    </location>
</feature>
<feature type="transmembrane region" description="Helical" evidence="1">
    <location>
        <begin position="150"/>
        <end position="167"/>
    </location>
</feature>
<keyword evidence="4" id="KW-1185">Reference proteome</keyword>
<keyword evidence="1" id="KW-0472">Membrane</keyword>
<feature type="transmembrane region" description="Helical" evidence="1">
    <location>
        <begin position="119"/>
        <end position="138"/>
    </location>
</feature>
<feature type="transmembrane region" description="Helical" evidence="1">
    <location>
        <begin position="92"/>
        <end position="113"/>
    </location>
</feature>
<dbReference type="RefSeq" id="WP_377242418.1">
    <property type="nucleotide sequence ID" value="NZ_JBHLXP010000001.1"/>
</dbReference>
<gene>
    <name evidence="3" type="ORF">ACFFJP_08520</name>
</gene>
<keyword evidence="1" id="KW-0812">Transmembrane</keyword>
<feature type="transmembrane region" description="Helical" evidence="1">
    <location>
        <begin position="53"/>
        <end position="71"/>
    </location>
</feature>
<organism evidence="3 4">
    <name type="scientific">Rheinheimera tilapiae</name>
    <dbReference type="NCBI Taxonomy" id="875043"/>
    <lineage>
        <taxon>Bacteria</taxon>
        <taxon>Pseudomonadati</taxon>
        <taxon>Pseudomonadota</taxon>
        <taxon>Gammaproteobacteria</taxon>
        <taxon>Chromatiales</taxon>
        <taxon>Chromatiaceae</taxon>
        <taxon>Rheinheimera</taxon>
    </lineage>
</organism>
<evidence type="ECO:0000313" key="4">
    <source>
        <dbReference type="Proteomes" id="UP001589813"/>
    </source>
</evidence>
<feature type="transmembrane region" description="Helical" evidence="1">
    <location>
        <begin position="211"/>
        <end position="233"/>
    </location>
</feature>
<evidence type="ECO:0000313" key="3">
    <source>
        <dbReference type="EMBL" id="MFC0048331.1"/>
    </source>
</evidence>
<dbReference type="EMBL" id="JBHLXP010000001">
    <property type="protein sequence ID" value="MFC0048331.1"/>
    <property type="molecule type" value="Genomic_DNA"/>
</dbReference>
<evidence type="ECO:0000256" key="1">
    <source>
        <dbReference type="SAM" id="Phobius"/>
    </source>
</evidence>